<dbReference type="Proteomes" id="UP000594260">
    <property type="component" value="Unplaced"/>
</dbReference>
<feature type="compositionally biased region" description="Gly residues" evidence="1">
    <location>
        <begin position="273"/>
        <end position="287"/>
    </location>
</feature>
<feature type="compositionally biased region" description="Low complexity" evidence="1">
    <location>
        <begin position="387"/>
        <end position="399"/>
    </location>
</feature>
<feature type="region of interest" description="Disordered" evidence="1">
    <location>
        <begin position="342"/>
        <end position="412"/>
    </location>
</feature>
<protein>
    <submittedName>
        <fullName evidence="2">Uncharacterized protein</fullName>
    </submittedName>
</protein>
<dbReference type="GeneID" id="111251126"/>
<accession>A0A7M7KMJ6</accession>
<feature type="compositionally biased region" description="Polar residues" evidence="1">
    <location>
        <begin position="400"/>
        <end position="411"/>
    </location>
</feature>
<proteinExistence type="predicted"/>
<name>A0A7M7KMJ6_VARDE</name>
<evidence type="ECO:0000256" key="1">
    <source>
        <dbReference type="SAM" id="MobiDB-lite"/>
    </source>
</evidence>
<reference evidence="2" key="1">
    <citation type="submission" date="2021-01" db="UniProtKB">
        <authorList>
            <consortium name="EnsemblMetazoa"/>
        </authorList>
    </citation>
    <scope>IDENTIFICATION</scope>
</reference>
<organism evidence="2 3">
    <name type="scientific">Varroa destructor</name>
    <name type="common">Honeybee mite</name>
    <dbReference type="NCBI Taxonomy" id="109461"/>
    <lineage>
        <taxon>Eukaryota</taxon>
        <taxon>Metazoa</taxon>
        <taxon>Ecdysozoa</taxon>
        <taxon>Arthropoda</taxon>
        <taxon>Chelicerata</taxon>
        <taxon>Arachnida</taxon>
        <taxon>Acari</taxon>
        <taxon>Parasitiformes</taxon>
        <taxon>Mesostigmata</taxon>
        <taxon>Gamasina</taxon>
        <taxon>Dermanyssoidea</taxon>
        <taxon>Varroidae</taxon>
        <taxon>Varroa</taxon>
    </lineage>
</organism>
<dbReference type="AlphaFoldDB" id="A0A7M7KMJ6"/>
<dbReference type="RefSeq" id="XP_022663166.1">
    <property type="nucleotide sequence ID" value="XM_022807431.1"/>
</dbReference>
<evidence type="ECO:0000313" key="3">
    <source>
        <dbReference type="Proteomes" id="UP000594260"/>
    </source>
</evidence>
<evidence type="ECO:0000313" key="2">
    <source>
        <dbReference type="EnsemblMetazoa" id="XP_022663166"/>
    </source>
</evidence>
<dbReference type="InParanoid" id="A0A7M7KMJ6"/>
<feature type="region of interest" description="Disordered" evidence="1">
    <location>
        <begin position="232"/>
        <end position="259"/>
    </location>
</feature>
<keyword evidence="3" id="KW-1185">Reference proteome</keyword>
<sequence length="451" mass="46977">MATMGLHRKLPIVVPAIFALLFSGLNRLVSGDQELLRSSSPKTSFSLEELMLLSDVAEKAQKKGANEEDLANVSNFQHRLRQVIQTARVAAGSGQSTGSDVLDQTIRQVRARINASGGTGSVSDTSIFDAALKAIAGNAGSGSKSSLDSSALVDTIVNQLSPDAPTTPSPADNSFIGGILRQLSNNDNGSGRAIFDAVVKQLVSTTTTTTTTTTPKPEFLEGLVRAFLGRRTPQEIEGRANGGRTPASPSPSMPDPTNLLEGFKNVLQQIQGRQGGDENGGPGGSQGSTGPLLLETFINQLKQLQNRGASSPDPGNIAGSPFGESTPDLTFLQNLAKQFQSRLKPGKVRGHSVDSATPAPADAPIGLEGFEGFIPEGRKSGDVDDASQQPTSPVSQPSSAGSQKSLSSVDPNQLLGGFLRQLGDSTQQAGGGQSVLHFLTGLSDKLRNTGR</sequence>
<feature type="region of interest" description="Disordered" evidence="1">
    <location>
        <begin position="306"/>
        <end position="325"/>
    </location>
</feature>
<dbReference type="EnsemblMetazoa" id="XM_022807431">
    <property type="protein sequence ID" value="XP_022663166"/>
    <property type="gene ID" value="LOC111251126"/>
</dbReference>
<feature type="region of interest" description="Disordered" evidence="1">
    <location>
        <begin position="272"/>
        <end position="291"/>
    </location>
</feature>
<dbReference type="KEGG" id="vde:111251126"/>
<dbReference type="OrthoDB" id="10534714at2759"/>